<dbReference type="GO" id="GO:0050660">
    <property type="term" value="F:flavin adenine dinucleotide binding"/>
    <property type="evidence" value="ECO:0007669"/>
    <property type="project" value="InterPro"/>
</dbReference>
<name>A0A5P2WYG0_STRST</name>
<dbReference type="GO" id="GO:0003995">
    <property type="term" value="F:acyl-CoA dehydrogenase activity"/>
    <property type="evidence" value="ECO:0007669"/>
    <property type="project" value="TreeGrafter"/>
</dbReference>
<evidence type="ECO:0000256" key="2">
    <source>
        <dbReference type="ARBA" id="ARBA00022827"/>
    </source>
</evidence>
<dbReference type="InterPro" id="IPR009100">
    <property type="entry name" value="AcylCoA_DH/oxidase_NM_dom_sf"/>
</dbReference>
<keyword evidence="1" id="KW-0285">Flavoprotein</keyword>
<evidence type="ECO:0000313" key="4">
    <source>
        <dbReference type="EMBL" id="MBB5100971.1"/>
    </source>
</evidence>
<proteinExistence type="predicted"/>
<keyword evidence="2" id="KW-0274">FAD</keyword>
<reference evidence="5 6" key="1">
    <citation type="submission" date="2017-09" db="EMBL/GenBank/DDBJ databases">
        <authorList>
            <person name="Lee N."/>
            <person name="Cho B.-K."/>
        </authorList>
    </citation>
    <scope>NUCLEOTIDE SEQUENCE [LARGE SCALE GENOMIC DNA]</scope>
    <source>
        <strain evidence="5 6">ATCC 27465</strain>
    </source>
</reference>
<dbReference type="SUPFAM" id="SSF47203">
    <property type="entry name" value="Acyl-CoA dehydrogenase C-terminal domain-like"/>
    <property type="match status" value="1"/>
</dbReference>
<dbReference type="Proteomes" id="UP000549009">
    <property type="component" value="Unassembled WGS sequence"/>
</dbReference>
<evidence type="ECO:0000256" key="1">
    <source>
        <dbReference type="ARBA" id="ARBA00022630"/>
    </source>
</evidence>
<organism evidence="5 6">
    <name type="scientific">Streptomyces spectabilis</name>
    <dbReference type="NCBI Taxonomy" id="68270"/>
    <lineage>
        <taxon>Bacteria</taxon>
        <taxon>Bacillati</taxon>
        <taxon>Actinomycetota</taxon>
        <taxon>Actinomycetes</taxon>
        <taxon>Kitasatosporales</taxon>
        <taxon>Streptomycetaceae</taxon>
        <taxon>Streptomyces</taxon>
    </lineage>
</organism>
<dbReference type="EMBL" id="JACHJD010000001">
    <property type="protein sequence ID" value="MBB5100971.1"/>
    <property type="molecule type" value="Genomic_DNA"/>
</dbReference>
<evidence type="ECO:0000313" key="5">
    <source>
        <dbReference type="EMBL" id="QEV57793.1"/>
    </source>
</evidence>
<dbReference type="Proteomes" id="UP000326505">
    <property type="component" value="Chromosome"/>
</dbReference>
<keyword evidence="3" id="KW-0560">Oxidoreductase</keyword>
<dbReference type="InterPro" id="IPR037069">
    <property type="entry name" value="AcylCoA_DH/ox_N_sf"/>
</dbReference>
<keyword evidence="7" id="KW-1185">Reference proteome</keyword>
<dbReference type="Gene3D" id="1.20.140.10">
    <property type="entry name" value="Butyryl-CoA Dehydrogenase, subunit A, domain 3"/>
    <property type="match status" value="1"/>
</dbReference>
<evidence type="ECO:0000256" key="3">
    <source>
        <dbReference type="ARBA" id="ARBA00023002"/>
    </source>
</evidence>
<dbReference type="PANTHER" id="PTHR43884:SF20">
    <property type="entry name" value="ACYL-COA DEHYDROGENASE FADE28"/>
    <property type="match status" value="1"/>
</dbReference>
<dbReference type="KEGG" id="sspb:CP982_02925"/>
<evidence type="ECO:0000313" key="7">
    <source>
        <dbReference type="Proteomes" id="UP000549009"/>
    </source>
</evidence>
<dbReference type="InterPro" id="IPR036250">
    <property type="entry name" value="AcylCo_DH-like_C"/>
</dbReference>
<evidence type="ECO:0000313" key="6">
    <source>
        <dbReference type="Proteomes" id="UP000326505"/>
    </source>
</evidence>
<dbReference type="SUPFAM" id="SSF56645">
    <property type="entry name" value="Acyl-CoA dehydrogenase NM domain-like"/>
    <property type="match status" value="1"/>
</dbReference>
<dbReference type="OrthoDB" id="2986495at2"/>
<dbReference type="Gene3D" id="2.40.110.10">
    <property type="entry name" value="Butyryl-CoA Dehydrogenase, subunit A, domain 2"/>
    <property type="match status" value="1"/>
</dbReference>
<accession>A0A5P2WYG0</accession>
<dbReference type="PANTHER" id="PTHR43884">
    <property type="entry name" value="ACYL-COA DEHYDROGENASE"/>
    <property type="match status" value="1"/>
</dbReference>
<dbReference type="AlphaFoldDB" id="A0A5P2WYG0"/>
<gene>
    <name evidence="5" type="ORF">CP982_02925</name>
    <name evidence="4" type="ORF">FHS40_000024</name>
</gene>
<dbReference type="InterPro" id="IPR046373">
    <property type="entry name" value="Acyl-CoA_Oxase/DH_mid-dom_sf"/>
</dbReference>
<sequence length="378" mass="38868">MPVMEADNATCDALLPGLRESLSKNSLAVLEAENGPAIGLFRCYGGTGLLVPSSYGGTGATAQDAARVVRALGAVAPSMTVATMMHHFSIGSLFAIARAAPSPELEAGLGHIAGQRALVASGFAEGGLERGILNPTIRARHVDGGYVISGAKKPCSLAHSMDLLTASVALPTPSGAPVLGMALLPAGTPGLTVHPFWSSHVLAGAESHEVRLTEVFVPEEQMLAPVPELTGRLAQAQAIGLTWFQLIVCAAYTGVVGRLVRRVQEGARGSTADRTALAVRLESAAALTDGLARRLDDDSGDSDAVLGHALVTRRAVQDAVLDSAGQAVELLGGMAYVSSSEPAYLLAAAQAIAFHPPSRSRAVDSLAAYFTGRPVLTQ</sequence>
<dbReference type="Gene3D" id="1.10.540.10">
    <property type="entry name" value="Acyl-CoA dehydrogenase/oxidase, N-terminal domain"/>
    <property type="match status" value="1"/>
</dbReference>
<reference evidence="4 7" key="2">
    <citation type="submission" date="2020-08" db="EMBL/GenBank/DDBJ databases">
        <title>Genomic Encyclopedia of Type Strains, Phase III (KMG-III): the genomes of soil and plant-associated and newly described type strains.</title>
        <authorList>
            <person name="Whitman W."/>
        </authorList>
    </citation>
    <scope>NUCLEOTIDE SEQUENCE [LARGE SCALE GENOMIC DNA]</scope>
    <source>
        <strain evidence="4 7">CECT 3146</strain>
    </source>
</reference>
<protein>
    <submittedName>
        <fullName evidence="4 5">Acyl-CoA dehydrogenase</fullName>
    </submittedName>
</protein>
<dbReference type="EMBL" id="CP023690">
    <property type="protein sequence ID" value="QEV57793.1"/>
    <property type="molecule type" value="Genomic_DNA"/>
</dbReference>